<feature type="compositionally biased region" description="Basic residues" evidence="10">
    <location>
        <begin position="247"/>
        <end position="258"/>
    </location>
</feature>
<name>A0A7N2LUS9_QUELO</name>
<dbReference type="Pfam" id="PF00098">
    <property type="entry name" value="zf-CCHC"/>
    <property type="match status" value="1"/>
</dbReference>
<keyword evidence="14" id="KW-1185">Reference proteome</keyword>
<dbReference type="PROSITE" id="PS50158">
    <property type="entry name" value="ZF_CCHC"/>
    <property type="match status" value="1"/>
</dbReference>
<dbReference type="Gene3D" id="3.10.20.370">
    <property type="match status" value="1"/>
</dbReference>
<dbReference type="Gene3D" id="4.10.60.10">
    <property type="entry name" value="Zinc finger, CCHC-type"/>
    <property type="match status" value="1"/>
</dbReference>
<evidence type="ECO:0000313" key="13">
    <source>
        <dbReference type="EnsemblPlants" id="QL05p075262:mrna:CDS:1"/>
    </source>
</evidence>
<feature type="region of interest" description="Disordered" evidence="10">
    <location>
        <begin position="314"/>
        <end position="333"/>
    </location>
</feature>
<dbReference type="InterPro" id="IPR041373">
    <property type="entry name" value="RT_RNaseH"/>
</dbReference>
<protein>
    <recommendedName>
        <fullName evidence="1">RNA-directed DNA polymerase</fullName>
        <ecNumber evidence="1">2.7.7.49</ecNumber>
    </recommendedName>
</protein>
<keyword evidence="5" id="KW-0540">Nuclease</keyword>
<dbReference type="Proteomes" id="UP000594261">
    <property type="component" value="Chromosome 5"/>
</dbReference>
<dbReference type="GO" id="GO:0003676">
    <property type="term" value="F:nucleic acid binding"/>
    <property type="evidence" value="ECO:0007669"/>
    <property type="project" value="InterPro"/>
</dbReference>
<dbReference type="PROSITE" id="PS50878">
    <property type="entry name" value="RT_POL"/>
    <property type="match status" value="1"/>
</dbReference>
<evidence type="ECO:0000256" key="2">
    <source>
        <dbReference type="ARBA" id="ARBA00022670"/>
    </source>
</evidence>
<keyword evidence="4" id="KW-0548">Nucleotidyltransferase</keyword>
<keyword evidence="7" id="KW-0378">Hydrolase</keyword>
<proteinExistence type="predicted"/>
<dbReference type="FunFam" id="3.10.10.10:FF:000007">
    <property type="entry name" value="Retrovirus-related Pol polyprotein from transposon 17.6-like Protein"/>
    <property type="match status" value="1"/>
</dbReference>
<evidence type="ECO:0000256" key="9">
    <source>
        <dbReference type="PROSITE-ProRule" id="PRU00047"/>
    </source>
</evidence>
<keyword evidence="2" id="KW-0645">Protease</keyword>
<dbReference type="GO" id="GO:0003964">
    <property type="term" value="F:RNA-directed DNA polymerase activity"/>
    <property type="evidence" value="ECO:0007669"/>
    <property type="project" value="UniProtKB-KW"/>
</dbReference>
<accession>A0A7N2LUS9</accession>
<dbReference type="EnsemblPlants" id="QL05p075262:mrna">
    <property type="protein sequence ID" value="QL05p075262:mrna:CDS:1"/>
    <property type="gene ID" value="QL05p075262"/>
</dbReference>
<feature type="domain" description="CCHC-type" evidence="11">
    <location>
        <begin position="303"/>
        <end position="318"/>
    </location>
</feature>
<dbReference type="GO" id="GO:0004519">
    <property type="term" value="F:endonuclease activity"/>
    <property type="evidence" value="ECO:0007669"/>
    <property type="project" value="UniProtKB-KW"/>
</dbReference>
<dbReference type="SMART" id="SM00343">
    <property type="entry name" value="ZnF_C2HC"/>
    <property type="match status" value="1"/>
</dbReference>
<evidence type="ECO:0000256" key="5">
    <source>
        <dbReference type="ARBA" id="ARBA00022722"/>
    </source>
</evidence>
<evidence type="ECO:0000256" key="4">
    <source>
        <dbReference type="ARBA" id="ARBA00022695"/>
    </source>
</evidence>
<evidence type="ECO:0000256" key="10">
    <source>
        <dbReference type="SAM" id="MobiDB-lite"/>
    </source>
</evidence>
<dbReference type="Pfam" id="PF03732">
    <property type="entry name" value="Retrotrans_gag"/>
    <property type="match status" value="1"/>
</dbReference>
<dbReference type="InterPro" id="IPR021109">
    <property type="entry name" value="Peptidase_aspartic_dom_sf"/>
</dbReference>
<reference evidence="13 14" key="1">
    <citation type="journal article" date="2016" name="G3 (Bethesda)">
        <title>First Draft Assembly and Annotation of the Genome of a California Endemic Oak Quercus lobata Nee (Fagaceae).</title>
        <authorList>
            <person name="Sork V.L."/>
            <person name="Fitz-Gibbon S.T."/>
            <person name="Puiu D."/>
            <person name="Crepeau M."/>
            <person name="Gugger P.F."/>
            <person name="Sherman R."/>
            <person name="Stevens K."/>
            <person name="Langley C.H."/>
            <person name="Pellegrini M."/>
            <person name="Salzberg S.L."/>
        </authorList>
    </citation>
    <scope>NUCLEOTIDE SEQUENCE [LARGE SCALE GENOMIC DNA]</scope>
    <source>
        <strain evidence="13 14">cv. SW786</strain>
    </source>
</reference>
<dbReference type="PANTHER" id="PTHR37984">
    <property type="entry name" value="PROTEIN CBG26694"/>
    <property type="match status" value="1"/>
</dbReference>
<evidence type="ECO:0000259" key="11">
    <source>
        <dbReference type="PROSITE" id="PS50158"/>
    </source>
</evidence>
<dbReference type="FunFam" id="3.10.20.370:FF:000001">
    <property type="entry name" value="Retrovirus-related Pol polyprotein from transposon 17.6-like protein"/>
    <property type="match status" value="1"/>
</dbReference>
<keyword evidence="8" id="KW-0695">RNA-directed DNA polymerase</keyword>
<reference evidence="13" key="2">
    <citation type="submission" date="2021-01" db="UniProtKB">
        <authorList>
            <consortium name="EnsemblPlants"/>
        </authorList>
    </citation>
    <scope>IDENTIFICATION</scope>
</reference>
<keyword evidence="9" id="KW-0862">Zinc</keyword>
<dbReference type="EC" id="2.7.7.49" evidence="1"/>
<dbReference type="InterPro" id="IPR036875">
    <property type="entry name" value="Znf_CCHC_sf"/>
</dbReference>
<dbReference type="Gene3D" id="3.30.70.270">
    <property type="match status" value="2"/>
</dbReference>
<evidence type="ECO:0000256" key="7">
    <source>
        <dbReference type="ARBA" id="ARBA00022801"/>
    </source>
</evidence>
<keyword evidence="9" id="KW-0479">Metal-binding</keyword>
<dbReference type="InterPro" id="IPR001878">
    <property type="entry name" value="Znf_CCHC"/>
</dbReference>
<dbReference type="GO" id="GO:0008270">
    <property type="term" value="F:zinc ion binding"/>
    <property type="evidence" value="ECO:0007669"/>
    <property type="project" value="UniProtKB-KW"/>
</dbReference>
<evidence type="ECO:0000256" key="1">
    <source>
        <dbReference type="ARBA" id="ARBA00012493"/>
    </source>
</evidence>
<keyword evidence="3" id="KW-0808">Transferase</keyword>
<keyword evidence="6" id="KW-0255">Endonuclease</keyword>
<dbReference type="CDD" id="cd09274">
    <property type="entry name" value="RNase_HI_RT_Ty3"/>
    <property type="match status" value="1"/>
</dbReference>
<dbReference type="EMBL" id="LRBV02000005">
    <property type="status" value="NOT_ANNOTATED_CDS"/>
    <property type="molecule type" value="Genomic_DNA"/>
</dbReference>
<dbReference type="OMA" id="CMAPLEL"/>
<dbReference type="Gene3D" id="2.40.70.10">
    <property type="entry name" value="Acid Proteases"/>
    <property type="match status" value="1"/>
</dbReference>
<organism evidence="13 14">
    <name type="scientific">Quercus lobata</name>
    <name type="common">Valley oak</name>
    <dbReference type="NCBI Taxonomy" id="97700"/>
    <lineage>
        <taxon>Eukaryota</taxon>
        <taxon>Viridiplantae</taxon>
        <taxon>Streptophyta</taxon>
        <taxon>Embryophyta</taxon>
        <taxon>Tracheophyta</taxon>
        <taxon>Spermatophyta</taxon>
        <taxon>Magnoliopsida</taxon>
        <taxon>eudicotyledons</taxon>
        <taxon>Gunneridae</taxon>
        <taxon>Pentapetalae</taxon>
        <taxon>rosids</taxon>
        <taxon>fabids</taxon>
        <taxon>Fagales</taxon>
        <taxon>Fagaceae</taxon>
        <taxon>Quercus</taxon>
    </lineage>
</organism>
<dbReference type="CDD" id="cd00303">
    <property type="entry name" value="retropepsin_like"/>
    <property type="match status" value="1"/>
</dbReference>
<dbReference type="Pfam" id="PF08284">
    <property type="entry name" value="RVP_2"/>
    <property type="match status" value="1"/>
</dbReference>
<dbReference type="Gene3D" id="3.10.10.10">
    <property type="entry name" value="HIV Type 1 Reverse Transcriptase, subunit A, domain 1"/>
    <property type="match status" value="1"/>
</dbReference>
<dbReference type="SUPFAM" id="SSF56672">
    <property type="entry name" value="DNA/RNA polymerases"/>
    <property type="match status" value="1"/>
</dbReference>
<sequence>MWMRLQLQSMAIGNAKSVRDLSLLMVARLMRWQTGFMLGLLEQSKVVNVGGGGCLFAEFRKQNPPIFDGGPDPMAAENWLLKMEKLLRALKCTDAQKVLYATYALQGSADRWWSSTEPLLSMELGRGTPITWEKFKEVFNRTYFPDVVRDRKAREFSDLVQGAMTVEEYVAKFIKLSRFAPYLIPDESKKVKKFHEGLDGRICPLIIASGVDTFTEAMKRAMSLEEDFKYNPSSKKSEKKQGPFHSQHSKGQGHKKGFFKYSGNRGQSSRHSKNAYPQSGDKKSCSRCGKLHDGQNCDGVKICFTCKQPGHFARDCPSSKGSGSTSSSQVAKGNDIGKKVQGRVYALTTQDAQATDTVVAGILPLFSAHAKVLFYPGSTHSFVSCAFAKNHDKSPELLDFELSVSTPVGDTLMTNLVLKSCIICIKGRELLADLVLLDMHDFDVILGMDWLASYHASVHCFEKEVVFRPPGESEFLFKASCLPFMPRVISCIQANRLLRKGCQGFLASVVELQSGESEIGDIPIVREFSDVFPDDLPGLPPDREIEFSIDLLPGTAPISKAPYRMAPLELKELKEQLVELLDKGFIRPSASTWGAPVLFVKKKDGSMRLCIDYRELNRVTIRNKYPLPRIDDLFDQLQGAQVFSKIDIRSSYHQLKIKGEDIPKTAFRTRYGHYEFLVMPFGLTNALAAFMDLMNRVFHEYLDRFVIVFIDDILIYSKSQEEHEEHLRIVLQILRERKLYAKLKKCEFWLNQVMFLGHVISKDGITVDPNKIEAVVSWDRPTNVSEVRSFLGLAGYYRRFVEGFSCIAAPLTQLTRKNVKFEWTEECEKSFQELKRRLVTAPVLTIPSGTGGFVIYSDASHKGLGCVLMQNGKVVAYASRQLKNYEKNYPTHDLELPAVVFALKIWRHYLYGERCEIFTDHKSLKYFFTQKELNMRQRRWLELVKDYDCFINYHPGKANVVANALSRKPSSFSAALLTTQEEIIWDLGRMEIEVVMGHSEAYLASLSVQPTLVERIKFS</sequence>
<feature type="compositionally biased region" description="Basic and acidic residues" evidence="10">
    <location>
        <begin position="229"/>
        <end position="241"/>
    </location>
</feature>
<keyword evidence="9" id="KW-0863">Zinc-finger</keyword>
<dbReference type="SUPFAM" id="SSF57756">
    <property type="entry name" value="Retrovirus zinc finger-like domains"/>
    <property type="match status" value="1"/>
</dbReference>
<evidence type="ECO:0000256" key="8">
    <source>
        <dbReference type="ARBA" id="ARBA00022918"/>
    </source>
</evidence>
<dbReference type="InterPro" id="IPR043502">
    <property type="entry name" value="DNA/RNA_pol_sf"/>
</dbReference>
<dbReference type="GO" id="GO:0006508">
    <property type="term" value="P:proteolysis"/>
    <property type="evidence" value="ECO:0007669"/>
    <property type="project" value="UniProtKB-KW"/>
</dbReference>
<feature type="region of interest" description="Disordered" evidence="10">
    <location>
        <begin position="229"/>
        <end position="286"/>
    </location>
</feature>
<dbReference type="InParanoid" id="A0A7N2LUS9"/>
<dbReference type="Pfam" id="PF00078">
    <property type="entry name" value="RVT_1"/>
    <property type="match status" value="1"/>
</dbReference>
<dbReference type="InterPro" id="IPR043128">
    <property type="entry name" value="Rev_trsase/Diguanyl_cyclase"/>
</dbReference>
<dbReference type="FunFam" id="3.30.70.270:FF:000020">
    <property type="entry name" value="Transposon Tf2-6 polyprotein-like Protein"/>
    <property type="match status" value="1"/>
</dbReference>
<dbReference type="InterPro" id="IPR000477">
    <property type="entry name" value="RT_dom"/>
</dbReference>
<dbReference type="GO" id="GO:0008233">
    <property type="term" value="F:peptidase activity"/>
    <property type="evidence" value="ECO:0007669"/>
    <property type="project" value="UniProtKB-KW"/>
</dbReference>
<evidence type="ECO:0000256" key="6">
    <source>
        <dbReference type="ARBA" id="ARBA00022759"/>
    </source>
</evidence>
<feature type="compositionally biased region" description="Low complexity" evidence="10">
    <location>
        <begin position="318"/>
        <end position="328"/>
    </location>
</feature>
<evidence type="ECO:0000313" key="14">
    <source>
        <dbReference type="Proteomes" id="UP000594261"/>
    </source>
</evidence>
<dbReference type="InterPro" id="IPR050951">
    <property type="entry name" value="Retrovirus_Pol_polyprotein"/>
</dbReference>
<evidence type="ECO:0000256" key="3">
    <source>
        <dbReference type="ARBA" id="ARBA00022679"/>
    </source>
</evidence>
<evidence type="ECO:0000259" key="12">
    <source>
        <dbReference type="PROSITE" id="PS50878"/>
    </source>
</evidence>
<feature type="domain" description="Reverse transcriptase" evidence="12">
    <location>
        <begin position="581"/>
        <end position="760"/>
    </location>
</feature>
<dbReference type="PANTHER" id="PTHR37984:SF5">
    <property type="entry name" value="PROTEIN NYNRIN-LIKE"/>
    <property type="match status" value="1"/>
</dbReference>
<dbReference type="Gramene" id="QL05p075262:mrna">
    <property type="protein sequence ID" value="QL05p075262:mrna:CDS:1"/>
    <property type="gene ID" value="QL05p075262"/>
</dbReference>
<dbReference type="Pfam" id="PF17917">
    <property type="entry name" value="RT_RNaseH"/>
    <property type="match status" value="1"/>
</dbReference>
<dbReference type="InterPro" id="IPR005162">
    <property type="entry name" value="Retrotrans_gag_dom"/>
</dbReference>
<dbReference type="CDD" id="cd01647">
    <property type="entry name" value="RT_LTR"/>
    <property type="match status" value="1"/>
</dbReference>
<dbReference type="AlphaFoldDB" id="A0A7N2LUS9"/>